<evidence type="ECO:0000313" key="1">
    <source>
        <dbReference type="EMBL" id="KAJ2851062.1"/>
    </source>
</evidence>
<comment type="caution">
    <text evidence="1">The sequence shown here is derived from an EMBL/GenBank/DDBJ whole genome shotgun (WGS) entry which is preliminary data.</text>
</comment>
<gene>
    <name evidence="1" type="ORF">IWW36_001409</name>
</gene>
<name>A0A9W8M1K5_9FUNG</name>
<dbReference type="Gene3D" id="3.80.10.10">
    <property type="entry name" value="Ribonuclease Inhibitor"/>
    <property type="match status" value="1"/>
</dbReference>
<dbReference type="AlphaFoldDB" id="A0A9W8M1K5"/>
<protein>
    <submittedName>
        <fullName evidence="1">Uncharacterized protein</fullName>
    </submittedName>
</protein>
<organism evidence="1 2">
    <name type="scientific">Coemansia brasiliensis</name>
    <dbReference type="NCBI Taxonomy" id="2650707"/>
    <lineage>
        <taxon>Eukaryota</taxon>
        <taxon>Fungi</taxon>
        <taxon>Fungi incertae sedis</taxon>
        <taxon>Zoopagomycota</taxon>
        <taxon>Kickxellomycotina</taxon>
        <taxon>Kickxellomycetes</taxon>
        <taxon>Kickxellales</taxon>
        <taxon>Kickxellaceae</taxon>
        <taxon>Coemansia</taxon>
    </lineage>
</organism>
<sequence length="205" mass="22945">MSKVVSDKCANLKHVELSSNERRLENFSDCTPAIIDLAIALGINAKSLALIGFRIAKRTLLENLVGVRMKSIRVLDLCAFNVEFDTLLAVLKAFTNLQHLRCNCICLGNNYEGKRLIDLLNDMVAAYHPFNTNLAFITAKCLYYIDKSSVAKGALVTALLCRKLKKIIVDKGKMEMYNDAVKMLLEENDLEKHLAPSISFPLFFA</sequence>
<dbReference type="OrthoDB" id="5511896at2759"/>
<accession>A0A9W8M1K5</accession>
<dbReference type="InterPro" id="IPR032675">
    <property type="entry name" value="LRR_dom_sf"/>
</dbReference>
<evidence type="ECO:0000313" key="2">
    <source>
        <dbReference type="Proteomes" id="UP001139887"/>
    </source>
</evidence>
<proteinExistence type="predicted"/>
<keyword evidence="2" id="KW-1185">Reference proteome</keyword>
<reference evidence="1" key="1">
    <citation type="submission" date="2022-07" db="EMBL/GenBank/DDBJ databases">
        <title>Phylogenomic reconstructions and comparative analyses of Kickxellomycotina fungi.</title>
        <authorList>
            <person name="Reynolds N.K."/>
            <person name="Stajich J.E."/>
            <person name="Barry K."/>
            <person name="Grigoriev I.V."/>
            <person name="Crous P."/>
            <person name="Smith M.E."/>
        </authorList>
    </citation>
    <scope>NUCLEOTIDE SEQUENCE</scope>
    <source>
        <strain evidence="1">NRRL 1566</strain>
    </source>
</reference>
<dbReference type="EMBL" id="JANBUW010000018">
    <property type="protein sequence ID" value="KAJ2851062.1"/>
    <property type="molecule type" value="Genomic_DNA"/>
</dbReference>
<dbReference type="Proteomes" id="UP001139887">
    <property type="component" value="Unassembled WGS sequence"/>
</dbReference>